<keyword evidence="2" id="KW-1185">Reference proteome</keyword>
<accession>A0A8H5ZQM5</accession>
<protein>
    <submittedName>
        <fullName evidence="1">Uncharacterized protein</fullName>
    </submittedName>
</protein>
<sequence>MRRQDVKQPTLSGQPNGELDLYLYQFSVSIISRTDSTASGLTTKTLVYLVPEVLKTLPMAAYYVGLDEESQGVEAAWQNYIRFKYGHDRVY</sequence>
<dbReference type="Proteomes" id="UP000541154">
    <property type="component" value="Unassembled WGS sequence"/>
</dbReference>
<organism evidence="1 2">
    <name type="scientific">Petromyces alliaceus</name>
    <name type="common">Aspergillus alliaceus</name>
    <dbReference type="NCBI Taxonomy" id="209559"/>
    <lineage>
        <taxon>Eukaryota</taxon>
        <taxon>Fungi</taxon>
        <taxon>Dikarya</taxon>
        <taxon>Ascomycota</taxon>
        <taxon>Pezizomycotina</taxon>
        <taxon>Eurotiomycetes</taxon>
        <taxon>Eurotiomycetidae</taxon>
        <taxon>Eurotiales</taxon>
        <taxon>Aspergillaceae</taxon>
        <taxon>Aspergillus</taxon>
        <taxon>Aspergillus subgen. Circumdati</taxon>
    </lineage>
</organism>
<evidence type="ECO:0000313" key="1">
    <source>
        <dbReference type="EMBL" id="KAF5855068.1"/>
    </source>
</evidence>
<reference evidence="1 2" key="1">
    <citation type="submission" date="2019-04" db="EMBL/GenBank/DDBJ databases">
        <title>Aspergillus burnettii sp. nov., novel species from soil in southeast Queensland.</title>
        <authorList>
            <person name="Gilchrist C.L.M."/>
            <person name="Pitt J.I."/>
            <person name="Lange L."/>
            <person name="Lacey H.J."/>
            <person name="Vuong D."/>
            <person name="Midgley D.J."/>
            <person name="Greenfield P."/>
            <person name="Bradbury M."/>
            <person name="Lacey E."/>
            <person name="Busk P.K."/>
            <person name="Pilgaard B."/>
            <person name="Chooi Y.H."/>
            <person name="Piggott A.M."/>
        </authorList>
    </citation>
    <scope>NUCLEOTIDE SEQUENCE [LARGE SCALE GENOMIC DNA]</scope>
    <source>
        <strain evidence="1 2">FRR 5400</strain>
    </source>
</reference>
<name>A0A8H5ZQM5_PETAA</name>
<evidence type="ECO:0000313" key="2">
    <source>
        <dbReference type="Proteomes" id="UP000541154"/>
    </source>
</evidence>
<dbReference type="AlphaFoldDB" id="A0A8H5ZQM5"/>
<gene>
    <name evidence="1" type="ORF">ETB97_010125</name>
</gene>
<comment type="caution">
    <text evidence="1">The sequence shown here is derived from an EMBL/GenBank/DDBJ whole genome shotgun (WGS) entry which is preliminary data.</text>
</comment>
<dbReference type="EMBL" id="SPNV01000516">
    <property type="protein sequence ID" value="KAF5855068.1"/>
    <property type="molecule type" value="Genomic_DNA"/>
</dbReference>
<proteinExistence type="predicted"/>